<accession>A0A9P4P697</accession>
<name>A0A9P4P697_9PLEO</name>
<dbReference type="AlphaFoldDB" id="A0A9P4P697"/>
<keyword evidence="2" id="KW-1185">Reference proteome</keyword>
<protein>
    <recommendedName>
        <fullName evidence="3">VOC domain-containing protein</fullName>
    </recommendedName>
</protein>
<dbReference type="EMBL" id="MU001510">
    <property type="protein sequence ID" value="KAF2439164.1"/>
    <property type="molecule type" value="Genomic_DNA"/>
</dbReference>
<dbReference type="OrthoDB" id="5370137at2759"/>
<proteinExistence type="predicted"/>
<dbReference type="InterPro" id="IPR029068">
    <property type="entry name" value="Glyas_Bleomycin-R_OHBP_Dase"/>
</dbReference>
<evidence type="ECO:0000313" key="1">
    <source>
        <dbReference type="EMBL" id="KAF2439164.1"/>
    </source>
</evidence>
<dbReference type="SUPFAM" id="SSF54593">
    <property type="entry name" value="Glyoxalase/Bleomycin resistance protein/Dihydroxybiphenyl dioxygenase"/>
    <property type="match status" value="1"/>
</dbReference>
<comment type="caution">
    <text evidence="1">The sequence shown here is derived from an EMBL/GenBank/DDBJ whole genome shotgun (WGS) entry which is preliminary data.</text>
</comment>
<dbReference type="Proteomes" id="UP000799764">
    <property type="component" value="Unassembled WGS sequence"/>
</dbReference>
<organism evidence="1 2">
    <name type="scientific">Karstenula rhodostoma CBS 690.94</name>
    <dbReference type="NCBI Taxonomy" id="1392251"/>
    <lineage>
        <taxon>Eukaryota</taxon>
        <taxon>Fungi</taxon>
        <taxon>Dikarya</taxon>
        <taxon>Ascomycota</taxon>
        <taxon>Pezizomycotina</taxon>
        <taxon>Dothideomycetes</taxon>
        <taxon>Pleosporomycetidae</taxon>
        <taxon>Pleosporales</taxon>
        <taxon>Massarineae</taxon>
        <taxon>Didymosphaeriaceae</taxon>
        <taxon>Karstenula</taxon>
    </lineage>
</organism>
<reference evidence="1" key="1">
    <citation type="journal article" date="2020" name="Stud. Mycol.">
        <title>101 Dothideomycetes genomes: a test case for predicting lifestyles and emergence of pathogens.</title>
        <authorList>
            <person name="Haridas S."/>
            <person name="Albert R."/>
            <person name="Binder M."/>
            <person name="Bloem J."/>
            <person name="Labutti K."/>
            <person name="Salamov A."/>
            <person name="Andreopoulos B."/>
            <person name="Baker S."/>
            <person name="Barry K."/>
            <person name="Bills G."/>
            <person name="Bluhm B."/>
            <person name="Cannon C."/>
            <person name="Castanera R."/>
            <person name="Culley D."/>
            <person name="Daum C."/>
            <person name="Ezra D."/>
            <person name="Gonzalez J."/>
            <person name="Henrissat B."/>
            <person name="Kuo A."/>
            <person name="Liang C."/>
            <person name="Lipzen A."/>
            <person name="Lutzoni F."/>
            <person name="Magnuson J."/>
            <person name="Mondo S."/>
            <person name="Nolan M."/>
            <person name="Ohm R."/>
            <person name="Pangilinan J."/>
            <person name="Park H.-J."/>
            <person name="Ramirez L."/>
            <person name="Alfaro M."/>
            <person name="Sun H."/>
            <person name="Tritt A."/>
            <person name="Yoshinaga Y."/>
            <person name="Zwiers L.-H."/>
            <person name="Turgeon B."/>
            <person name="Goodwin S."/>
            <person name="Spatafora J."/>
            <person name="Crous P."/>
            <person name="Grigoriev I."/>
        </authorList>
    </citation>
    <scope>NUCLEOTIDE SEQUENCE</scope>
    <source>
        <strain evidence="1">CBS 690.94</strain>
    </source>
</reference>
<evidence type="ECO:0008006" key="3">
    <source>
        <dbReference type="Google" id="ProtNLM"/>
    </source>
</evidence>
<sequence>MRDHQARPGSARACYERVEARRSEDIVGAGLRRRVRDSCFWSCLDAARLVPPRQACRWRPLLVDSRAMHGAVVFQWGPANLHARTHKRARKQESRKVSALCMAWSFASQRRLLPRLAVQGLHSAHQLDCSHTPVNHRYHTTPGVPHPPQRHMPIHSITLWFDRCHQYEKVLLCTLGTAECHLHPAASWFSCCFRMDHVEAFFSELVRPEQTTGFPPAHRPKKEDSGMTIGALIDPDGSLIRLIQI</sequence>
<gene>
    <name evidence="1" type="ORF">P171DRAFT_132472</name>
</gene>
<evidence type="ECO:0000313" key="2">
    <source>
        <dbReference type="Proteomes" id="UP000799764"/>
    </source>
</evidence>
<dbReference type="Gene3D" id="3.10.180.10">
    <property type="entry name" value="2,3-Dihydroxybiphenyl 1,2-Dioxygenase, domain 1"/>
    <property type="match status" value="1"/>
</dbReference>